<accession>A0A812WR65</accession>
<sequence>MEMMFASAAFCAKTEMQEPLKVDIGRLLSAFPNLLPLQFERSMTGSSASTGEGSASDDAWDASSSYTEQERPESPCSKPPIGPPPGLEHCGPATLACQASKTSKPRGALSKREVMHDMPKTPGSQPQRQVEREVRQSLSHKGSDGTARRSAKNAKSKHSKNCKGQDAHQIQILFTGYDPQKHADFDLVPRLIGRKGCNMVPIFSTGAKARVRGAGSGHFDSTSPNGEPAEADLMLQLVISSPTKDVLDAALRSALVLLDDISFHFGRYCGKKHLPCPRLYSIA</sequence>
<dbReference type="GO" id="GO:0003723">
    <property type="term" value="F:RNA binding"/>
    <property type="evidence" value="ECO:0007669"/>
    <property type="project" value="InterPro"/>
</dbReference>
<dbReference type="OrthoDB" id="410065at2759"/>
<feature type="compositionally biased region" description="Basic residues" evidence="1">
    <location>
        <begin position="149"/>
        <end position="161"/>
    </location>
</feature>
<evidence type="ECO:0000313" key="3">
    <source>
        <dbReference type="EMBL" id="CAE7696905.1"/>
    </source>
</evidence>
<name>A0A812WR65_9DINO</name>
<dbReference type="EMBL" id="CAJNJA010034720">
    <property type="protein sequence ID" value="CAE7696905.1"/>
    <property type="molecule type" value="Genomic_DNA"/>
</dbReference>
<feature type="compositionally biased region" description="Pro residues" evidence="1">
    <location>
        <begin position="77"/>
        <end position="86"/>
    </location>
</feature>
<evidence type="ECO:0000256" key="1">
    <source>
        <dbReference type="SAM" id="MobiDB-lite"/>
    </source>
</evidence>
<reference evidence="3" key="1">
    <citation type="submission" date="2021-02" db="EMBL/GenBank/DDBJ databases">
        <authorList>
            <person name="Dougan E. K."/>
            <person name="Rhodes N."/>
            <person name="Thang M."/>
            <person name="Chan C."/>
        </authorList>
    </citation>
    <scope>NUCLEOTIDE SEQUENCE</scope>
</reference>
<dbReference type="Pfam" id="PF22675">
    <property type="entry name" value="KH-I_KHDC4-BBP"/>
    <property type="match status" value="1"/>
</dbReference>
<dbReference type="InterPro" id="IPR055256">
    <property type="entry name" value="KH_1_KHDC4/BBP-like"/>
</dbReference>
<feature type="compositionally biased region" description="Basic and acidic residues" evidence="1">
    <location>
        <begin position="110"/>
        <end position="119"/>
    </location>
</feature>
<dbReference type="AlphaFoldDB" id="A0A812WR65"/>
<feature type="domain" description="KHDC4/BBP-like KH-domain type I" evidence="2">
    <location>
        <begin position="182"/>
        <end position="259"/>
    </location>
</feature>
<protein>
    <recommendedName>
        <fullName evidence="2">KHDC4/BBP-like KH-domain type I domain-containing protein</fullName>
    </recommendedName>
</protein>
<evidence type="ECO:0000313" key="4">
    <source>
        <dbReference type="Proteomes" id="UP000601435"/>
    </source>
</evidence>
<proteinExistence type="predicted"/>
<evidence type="ECO:0000259" key="2">
    <source>
        <dbReference type="Pfam" id="PF22675"/>
    </source>
</evidence>
<feature type="region of interest" description="Disordered" evidence="1">
    <location>
        <begin position="44"/>
        <end position="165"/>
    </location>
</feature>
<comment type="caution">
    <text evidence="3">The sequence shown here is derived from an EMBL/GenBank/DDBJ whole genome shotgun (WGS) entry which is preliminary data.</text>
</comment>
<feature type="compositionally biased region" description="Low complexity" evidence="1">
    <location>
        <begin position="44"/>
        <end position="65"/>
    </location>
</feature>
<dbReference type="Gene3D" id="3.30.1370.10">
    <property type="entry name" value="K Homology domain, type 1"/>
    <property type="match status" value="1"/>
</dbReference>
<dbReference type="InterPro" id="IPR036612">
    <property type="entry name" value="KH_dom_type_1_sf"/>
</dbReference>
<gene>
    <name evidence="3" type="ORF">SNEC2469_LOCUS20085</name>
</gene>
<dbReference type="Proteomes" id="UP000601435">
    <property type="component" value="Unassembled WGS sequence"/>
</dbReference>
<keyword evidence="4" id="KW-1185">Reference proteome</keyword>
<organism evidence="3 4">
    <name type="scientific">Symbiodinium necroappetens</name>
    <dbReference type="NCBI Taxonomy" id="1628268"/>
    <lineage>
        <taxon>Eukaryota</taxon>
        <taxon>Sar</taxon>
        <taxon>Alveolata</taxon>
        <taxon>Dinophyceae</taxon>
        <taxon>Suessiales</taxon>
        <taxon>Symbiodiniaceae</taxon>
        <taxon>Symbiodinium</taxon>
    </lineage>
</organism>
<feature type="compositionally biased region" description="Basic and acidic residues" evidence="1">
    <location>
        <begin position="129"/>
        <end position="147"/>
    </location>
</feature>